<organism evidence="1 2">
    <name type="scientific">Eretmocerus hayati</name>
    <dbReference type="NCBI Taxonomy" id="131215"/>
    <lineage>
        <taxon>Eukaryota</taxon>
        <taxon>Metazoa</taxon>
        <taxon>Ecdysozoa</taxon>
        <taxon>Arthropoda</taxon>
        <taxon>Hexapoda</taxon>
        <taxon>Insecta</taxon>
        <taxon>Pterygota</taxon>
        <taxon>Neoptera</taxon>
        <taxon>Endopterygota</taxon>
        <taxon>Hymenoptera</taxon>
        <taxon>Apocrita</taxon>
        <taxon>Proctotrupomorpha</taxon>
        <taxon>Chalcidoidea</taxon>
        <taxon>Aphelinidae</taxon>
        <taxon>Aphelininae</taxon>
        <taxon>Eretmocerus</taxon>
    </lineage>
</organism>
<protein>
    <submittedName>
        <fullName evidence="1">Uncharacterized protein</fullName>
    </submittedName>
</protein>
<feature type="non-terminal residue" evidence="1">
    <location>
        <position position="169"/>
    </location>
</feature>
<gene>
    <name evidence="1" type="ORF">QAD02_014520</name>
</gene>
<proteinExistence type="predicted"/>
<dbReference type="Proteomes" id="UP001239111">
    <property type="component" value="Chromosome 2"/>
</dbReference>
<dbReference type="EMBL" id="CM056742">
    <property type="protein sequence ID" value="KAJ8678733.1"/>
    <property type="molecule type" value="Genomic_DNA"/>
</dbReference>
<name>A0ACC2P6J5_9HYME</name>
<sequence length="169" mass="18315">MQGTNHSSHDNTPTPTPLSHLNSLMSSTNSHNFPKIKTEHNDLDILSNKSGLEALQAAMSGGSFNLPFPFSNPSAFLNPAVSQHSQLSSLQSHHQHHTTHQHQSQTGSNGTSAMPTSSASSHSSESSQGSGRNNGLELGPEARRDSQSSSQQQQNNSWSFEEQFKQVRQ</sequence>
<reference evidence="1" key="1">
    <citation type="submission" date="2023-04" db="EMBL/GenBank/DDBJ databases">
        <title>A chromosome-level genome assembly of the parasitoid wasp Eretmocerus hayati.</title>
        <authorList>
            <person name="Zhong Y."/>
            <person name="Liu S."/>
            <person name="Liu Y."/>
        </authorList>
    </citation>
    <scope>NUCLEOTIDE SEQUENCE</scope>
    <source>
        <strain evidence="1">ZJU_SS_LIU_2023</strain>
    </source>
</reference>
<comment type="caution">
    <text evidence="1">The sequence shown here is derived from an EMBL/GenBank/DDBJ whole genome shotgun (WGS) entry which is preliminary data.</text>
</comment>
<evidence type="ECO:0000313" key="2">
    <source>
        <dbReference type="Proteomes" id="UP001239111"/>
    </source>
</evidence>
<keyword evidence="2" id="KW-1185">Reference proteome</keyword>
<evidence type="ECO:0000313" key="1">
    <source>
        <dbReference type="EMBL" id="KAJ8678733.1"/>
    </source>
</evidence>
<accession>A0ACC2P6J5</accession>